<dbReference type="GO" id="GO:0032259">
    <property type="term" value="P:methylation"/>
    <property type="evidence" value="ECO:0007669"/>
    <property type="project" value="UniProtKB-KW"/>
</dbReference>
<keyword evidence="3" id="KW-1185">Reference proteome</keyword>
<evidence type="ECO:0000313" key="2">
    <source>
        <dbReference type="EMBL" id="PYC78603.1"/>
    </source>
</evidence>
<evidence type="ECO:0000259" key="1">
    <source>
        <dbReference type="Pfam" id="PF13649"/>
    </source>
</evidence>
<dbReference type="InterPro" id="IPR041698">
    <property type="entry name" value="Methyltransf_25"/>
</dbReference>
<keyword evidence="2" id="KW-0489">Methyltransferase</keyword>
<dbReference type="Gene3D" id="3.40.50.150">
    <property type="entry name" value="Vaccinia Virus protein VP39"/>
    <property type="match status" value="1"/>
</dbReference>
<dbReference type="AlphaFoldDB" id="A0A2V4NQX1"/>
<reference evidence="2 3" key="1">
    <citation type="submission" date="2018-03" db="EMBL/GenBank/DDBJ databases">
        <title>Bioinformatic expansion and discovery of thiopeptide antibiotics.</title>
        <authorList>
            <person name="Schwalen C.J."/>
            <person name="Hudson G.A."/>
            <person name="Mitchell D.A."/>
        </authorList>
    </citation>
    <scope>NUCLEOTIDE SEQUENCE [LARGE SCALE GENOMIC DNA]</scope>
    <source>
        <strain evidence="2 3">ATCC 21389</strain>
    </source>
</reference>
<dbReference type="InterPro" id="IPR029063">
    <property type="entry name" value="SAM-dependent_MTases_sf"/>
</dbReference>
<feature type="domain" description="Methyltransferase" evidence="1">
    <location>
        <begin position="57"/>
        <end position="150"/>
    </location>
</feature>
<dbReference type="CDD" id="cd02440">
    <property type="entry name" value="AdoMet_MTases"/>
    <property type="match status" value="1"/>
</dbReference>
<evidence type="ECO:0000313" key="3">
    <source>
        <dbReference type="Proteomes" id="UP000248039"/>
    </source>
</evidence>
<dbReference type="Pfam" id="PF13649">
    <property type="entry name" value="Methyltransf_25"/>
    <property type="match status" value="1"/>
</dbReference>
<gene>
    <name evidence="2" type="ORF">C7C46_15995</name>
</gene>
<dbReference type="SUPFAM" id="SSF53335">
    <property type="entry name" value="S-adenosyl-L-methionine-dependent methyltransferases"/>
    <property type="match status" value="1"/>
</dbReference>
<dbReference type="Proteomes" id="UP000248039">
    <property type="component" value="Unassembled WGS sequence"/>
</dbReference>
<keyword evidence="2" id="KW-0808">Transferase</keyword>
<comment type="caution">
    <text evidence="2">The sequence shown here is derived from an EMBL/GenBank/DDBJ whole genome shotgun (WGS) entry which is preliminary data.</text>
</comment>
<accession>A0A2V4NQX1</accession>
<sequence>MSGRYQADCPAGNFFSVTSYARAHWTEYNDAQQTREVRPLLREALALAGPGAGRTAIDLGCGLGRETDALLRAGYLVHAVDMAPDTAEKVRAHTRAEDQQRLTVHAVPFGLVRALPHAHLVYAGYSLPYADPAELPRLWALVRRTLRPGGWLAVNLFGEHDSYRGQQPGSYLTGRQIEELFDGLEVVRLDEQDADGDSFRGPKHWHLFDVIARRPLGS</sequence>
<dbReference type="EMBL" id="PYBW01000049">
    <property type="protein sequence ID" value="PYC78603.1"/>
    <property type="molecule type" value="Genomic_DNA"/>
</dbReference>
<organism evidence="2 3">
    <name type="scientific">Streptomyces tateyamensis</name>
    <dbReference type="NCBI Taxonomy" id="565073"/>
    <lineage>
        <taxon>Bacteria</taxon>
        <taxon>Bacillati</taxon>
        <taxon>Actinomycetota</taxon>
        <taxon>Actinomycetes</taxon>
        <taxon>Kitasatosporales</taxon>
        <taxon>Streptomycetaceae</taxon>
        <taxon>Streptomyces</taxon>
    </lineage>
</organism>
<dbReference type="GO" id="GO:0008168">
    <property type="term" value="F:methyltransferase activity"/>
    <property type="evidence" value="ECO:0007669"/>
    <property type="project" value="UniProtKB-KW"/>
</dbReference>
<name>A0A2V4NQX1_9ACTN</name>
<dbReference type="OrthoDB" id="5566900at2"/>
<protein>
    <submittedName>
        <fullName evidence="2">SAM-dependent methyltransferase</fullName>
    </submittedName>
</protein>
<proteinExistence type="predicted"/>